<keyword evidence="5" id="KW-0732">Signal</keyword>
<feature type="domain" description="OmpA-like" evidence="6">
    <location>
        <begin position="44"/>
        <end position="155"/>
    </location>
</feature>
<name>A0ABN1G2Y8_9PROT</name>
<dbReference type="PROSITE" id="PS51123">
    <property type="entry name" value="OMPA_2"/>
    <property type="match status" value="1"/>
</dbReference>
<keyword evidence="2 4" id="KW-0472">Membrane</keyword>
<evidence type="ECO:0000256" key="5">
    <source>
        <dbReference type="SAM" id="SignalP"/>
    </source>
</evidence>
<dbReference type="Gene3D" id="3.30.1330.60">
    <property type="entry name" value="OmpA-like domain"/>
    <property type="match status" value="1"/>
</dbReference>
<dbReference type="CDD" id="cd07185">
    <property type="entry name" value="OmpA_C-like"/>
    <property type="match status" value="1"/>
</dbReference>
<feature type="signal peptide" evidence="5">
    <location>
        <begin position="1"/>
        <end position="25"/>
    </location>
</feature>
<keyword evidence="3" id="KW-0998">Cell outer membrane</keyword>
<dbReference type="InterPro" id="IPR050330">
    <property type="entry name" value="Bact_OuterMem_StrucFunc"/>
</dbReference>
<feature type="chain" id="PRO_5047473724" description="OmpA-like domain-containing protein" evidence="5">
    <location>
        <begin position="26"/>
        <end position="155"/>
    </location>
</feature>
<dbReference type="Pfam" id="PF00691">
    <property type="entry name" value="OmpA"/>
    <property type="match status" value="1"/>
</dbReference>
<dbReference type="RefSeq" id="WP_343897770.1">
    <property type="nucleotide sequence ID" value="NZ_BAAAFZ010000088.1"/>
</dbReference>
<dbReference type="InterPro" id="IPR006665">
    <property type="entry name" value="OmpA-like"/>
</dbReference>
<evidence type="ECO:0000256" key="4">
    <source>
        <dbReference type="PROSITE-ProRule" id="PRU00473"/>
    </source>
</evidence>
<organism evidence="7 8">
    <name type="scientific">Craurococcus roseus</name>
    <dbReference type="NCBI Taxonomy" id="77585"/>
    <lineage>
        <taxon>Bacteria</taxon>
        <taxon>Pseudomonadati</taxon>
        <taxon>Pseudomonadota</taxon>
        <taxon>Alphaproteobacteria</taxon>
        <taxon>Acetobacterales</taxon>
        <taxon>Acetobacteraceae</taxon>
        <taxon>Craurococcus</taxon>
    </lineage>
</organism>
<evidence type="ECO:0000256" key="1">
    <source>
        <dbReference type="ARBA" id="ARBA00004442"/>
    </source>
</evidence>
<dbReference type="Proteomes" id="UP001501588">
    <property type="component" value="Unassembled WGS sequence"/>
</dbReference>
<keyword evidence="8" id="KW-1185">Reference proteome</keyword>
<sequence>MEPPPDRARRGALRLLPLGAIAALAASCAAPAPEAAAPAPRPAPGERAYIVFFDWGSSRIGPRGREVIAEAARNAGGAEGSGRVELQAFADRSGRASRNQSLSERRAEAVAAELARQGVRRERIAVQAFGEDRNFVPTRDEVREAQNRGVWIVLR</sequence>
<dbReference type="PROSITE" id="PS51257">
    <property type="entry name" value="PROKAR_LIPOPROTEIN"/>
    <property type="match status" value="1"/>
</dbReference>
<comment type="subcellular location">
    <subcellularLocation>
        <location evidence="1">Cell outer membrane</location>
    </subcellularLocation>
</comment>
<gene>
    <name evidence="7" type="ORF">GCM10009416_45990</name>
</gene>
<dbReference type="PRINTS" id="PR01021">
    <property type="entry name" value="OMPADOMAIN"/>
</dbReference>
<reference evidence="7 8" key="1">
    <citation type="journal article" date="2019" name="Int. J. Syst. Evol. Microbiol.">
        <title>The Global Catalogue of Microorganisms (GCM) 10K type strain sequencing project: providing services to taxonomists for standard genome sequencing and annotation.</title>
        <authorList>
            <consortium name="The Broad Institute Genomics Platform"/>
            <consortium name="The Broad Institute Genome Sequencing Center for Infectious Disease"/>
            <person name="Wu L."/>
            <person name="Ma J."/>
        </authorList>
    </citation>
    <scope>NUCLEOTIDE SEQUENCE [LARGE SCALE GENOMIC DNA]</scope>
    <source>
        <strain evidence="7 8">JCM 9933</strain>
    </source>
</reference>
<comment type="caution">
    <text evidence="7">The sequence shown here is derived from an EMBL/GenBank/DDBJ whole genome shotgun (WGS) entry which is preliminary data.</text>
</comment>
<evidence type="ECO:0000259" key="6">
    <source>
        <dbReference type="PROSITE" id="PS51123"/>
    </source>
</evidence>
<evidence type="ECO:0000256" key="3">
    <source>
        <dbReference type="ARBA" id="ARBA00023237"/>
    </source>
</evidence>
<dbReference type="PANTHER" id="PTHR30329:SF21">
    <property type="entry name" value="LIPOPROTEIN YIAD-RELATED"/>
    <property type="match status" value="1"/>
</dbReference>
<dbReference type="PROSITE" id="PS51318">
    <property type="entry name" value="TAT"/>
    <property type="match status" value="1"/>
</dbReference>
<dbReference type="EMBL" id="BAAAFZ010000088">
    <property type="protein sequence ID" value="GAA0603102.1"/>
    <property type="molecule type" value="Genomic_DNA"/>
</dbReference>
<protein>
    <recommendedName>
        <fullName evidence="6">OmpA-like domain-containing protein</fullName>
    </recommendedName>
</protein>
<evidence type="ECO:0000313" key="8">
    <source>
        <dbReference type="Proteomes" id="UP001501588"/>
    </source>
</evidence>
<dbReference type="PANTHER" id="PTHR30329">
    <property type="entry name" value="STATOR ELEMENT OF FLAGELLAR MOTOR COMPLEX"/>
    <property type="match status" value="1"/>
</dbReference>
<dbReference type="InterPro" id="IPR006311">
    <property type="entry name" value="TAT_signal"/>
</dbReference>
<dbReference type="InterPro" id="IPR036737">
    <property type="entry name" value="OmpA-like_sf"/>
</dbReference>
<evidence type="ECO:0000313" key="7">
    <source>
        <dbReference type="EMBL" id="GAA0603102.1"/>
    </source>
</evidence>
<evidence type="ECO:0000256" key="2">
    <source>
        <dbReference type="ARBA" id="ARBA00023136"/>
    </source>
</evidence>
<proteinExistence type="predicted"/>
<dbReference type="SUPFAM" id="SSF103088">
    <property type="entry name" value="OmpA-like"/>
    <property type="match status" value="1"/>
</dbReference>
<dbReference type="InterPro" id="IPR006664">
    <property type="entry name" value="OMP_bac"/>
</dbReference>
<accession>A0ABN1G2Y8</accession>